<name>A0ACA9PXA8_9GLOM</name>
<comment type="caution">
    <text evidence="1">The sequence shown here is derived from an EMBL/GenBank/DDBJ whole genome shotgun (WGS) entry which is preliminary data.</text>
</comment>
<proteinExistence type="predicted"/>
<protein>
    <submittedName>
        <fullName evidence="1">2974_t:CDS:1</fullName>
    </submittedName>
</protein>
<evidence type="ECO:0000313" key="1">
    <source>
        <dbReference type="EMBL" id="CAG8721501.1"/>
    </source>
</evidence>
<accession>A0ACA9PXA8</accession>
<dbReference type="Proteomes" id="UP000789525">
    <property type="component" value="Unassembled WGS sequence"/>
</dbReference>
<reference evidence="1" key="1">
    <citation type="submission" date="2021-06" db="EMBL/GenBank/DDBJ databases">
        <authorList>
            <person name="Kallberg Y."/>
            <person name="Tangrot J."/>
            <person name="Rosling A."/>
        </authorList>
    </citation>
    <scope>NUCLEOTIDE SEQUENCE</scope>
    <source>
        <strain evidence="1">CL356</strain>
    </source>
</reference>
<dbReference type="EMBL" id="CAJVPT010038936">
    <property type="protein sequence ID" value="CAG8721501.1"/>
    <property type="molecule type" value="Genomic_DNA"/>
</dbReference>
<sequence>MSSDELLDEVERAATPDRQRSRKILLKKRVASPASGRIPVGHERWPVLSKAGRETGGSLWSAMPLGGWEECPNQKPINGQDGLIGINRYQA</sequence>
<evidence type="ECO:0000313" key="2">
    <source>
        <dbReference type="Proteomes" id="UP000789525"/>
    </source>
</evidence>
<gene>
    <name evidence="1" type="ORF">ACOLOM_LOCUS11162</name>
</gene>
<keyword evidence="2" id="KW-1185">Reference proteome</keyword>
<organism evidence="1 2">
    <name type="scientific">Acaulospora colombiana</name>
    <dbReference type="NCBI Taxonomy" id="27376"/>
    <lineage>
        <taxon>Eukaryota</taxon>
        <taxon>Fungi</taxon>
        <taxon>Fungi incertae sedis</taxon>
        <taxon>Mucoromycota</taxon>
        <taxon>Glomeromycotina</taxon>
        <taxon>Glomeromycetes</taxon>
        <taxon>Diversisporales</taxon>
        <taxon>Acaulosporaceae</taxon>
        <taxon>Acaulospora</taxon>
    </lineage>
</organism>